<protein>
    <submittedName>
        <fullName evidence="1">Uncharacterized protein</fullName>
    </submittedName>
</protein>
<evidence type="ECO:0000313" key="1">
    <source>
        <dbReference type="EMBL" id="CAF4253422.1"/>
    </source>
</evidence>
<dbReference type="Proteomes" id="UP000663851">
    <property type="component" value="Unassembled WGS sequence"/>
</dbReference>
<gene>
    <name evidence="1" type="ORF">HFQ381_LOCUS10605</name>
</gene>
<evidence type="ECO:0000313" key="2">
    <source>
        <dbReference type="Proteomes" id="UP000663851"/>
    </source>
</evidence>
<dbReference type="InterPro" id="IPR027417">
    <property type="entry name" value="P-loop_NTPase"/>
</dbReference>
<dbReference type="Gene3D" id="3.40.50.300">
    <property type="entry name" value="P-loop containing nucleotide triphosphate hydrolases"/>
    <property type="match status" value="1"/>
</dbReference>
<dbReference type="EMBL" id="CAJOBO010000591">
    <property type="protein sequence ID" value="CAF4253422.1"/>
    <property type="molecule type" value="Genomic_DNA"/>
</dbReference>
<name>A0A820EZL1_9BILA</name>
<dbReference type="SUPFAM" id="SSF52540">
    <property type="entry name" value="P-loop containing nucleoside triphosphate hydrolases"/>
    <property type="match status" value="1"/>
</dbReference>
<organism evidence="1 2">
    <name type="scientific">Rotaria socialis</name>
    <dbReference type="NCBI Taxonomy" id="392032"/>
    <lineage>
        <taxon>Eukaryota</taxon>
        <taxon>Metazoa</taxon>
        <taxon>Spiralia</taxon>
        <taxon>Gnathifera</taxon>
        <taxon>Rotifera</taxon>
        <taxon>Eurotatoria</taxon>
        <taxon>Bdelloidea</taxon>
        <taxon>Philodinida</taxon>
        <taxon>Philodinidae</taxon>
        <taxon>Rotaria</taxon>
    </lineage>
</organism>
<sequence length="129" mass="14487">STAWLKTIISESTQPKLQSTDINILLVSEAGSGKKTFINAFSNYLTYDTLDSASDGEIQVVKLFEFFIFDPTTQKEFKTSFGASNRNILSNDHQIMLKQSCQTYNFTVAKRSLRLIDTPSMCDNANINI</sequence>
<reference evidence="1" key="1">
    <citation type="submission" date="2021-02" db="EMBL/GenBank/DDBJ databases">
        <authorList>
            <person name="Nowell W R."/>
        </authorList>
    </citation>
    <scope>NUCLEOTIDE SEQUENCE</scope>
</reference>
<dbReference type="PANTHER" id="PTHR32046:SF11">
    <property type="entry name" value="IMMUNE-ASSOCIATED NUCLEOTIDE-BINDING PROTEIN 10-LIKE"/>
    <property type="match status" value="1"/>
</dbReference>
<dbReference type="AlphaFoldDB" id="A0A820EZL1"/>
<proteinExistence type="predicted"/>
<dbReference type="PANTHER" id="PTHR32046">
    <property type="entry name" value="G DOMAIN-CONTAINING PROTEIN"/>
    <property type="match status" value="1"/>
</dbReference>
<comment type="caution">
    <text evidence="1">The sequence shown here is derived from an EMBL/GenBank/DDBJ whole genome shotgun (WGS) entry which is preliminary data.</text>
</comment>
<feature type="non-terminal residue" evidence="1">
    <location>
        <position position="1"/>
    </location>
</feature>
<accession>A0A820EZL1</accession>